<dbReference type="Pfam" id="PF05552">
    <property type="entry name" value="MS_channel_1st_1"/>
    <property type="match status" value="1"/>
</dbReference>
<dbReference type="SUPFAM" id="SSF82861">
    <property type="entry name" value="Mechanosensitive channel protein MscS (YggB), transmembrane region"/>
    <property type="match status" value="1"/>
</dbReference>
<dbReference type="Gene3D" id="2.30.30.60">
    <property type="match status" value="1"/>
</dbReference>
<dbReference type="InterPro" id="IPR011014">
    <property type="entry name" value="MscS_channel_TM-2"/>
</dbReference>
<dbReference type="InterPro" id="IPR045275">
    <property type="entry name" value="MscS_archaea/bacteria_type"/>
</dbReference>
<dbReference type="Pfam" id="PF21088">
    <property type="entry name" value="MS_channel_1st"/>
    <property type="match status" value="1"/>
</dbReference>
<dbReference type="STRING" id="62101.AB835_00060"/>
<dbReference type="SUPFAM" id="SSF50182">
    <property type="entry name" value="Sm-like ribonucleoproteins"/>
    <property type="match status" value="1"/>
</dbReference>
<dbReference type="InterPro" id="IPR023408">
    <property type="entry name" value="MscS_beta-dom_sf"/>
</dbReference>
<evidence type="ECO:0000256" key="1">
    <source>
        <dbReference type="ARBA" id="ARBA00004651"/>
    </source>
</evidence>
<dbReference type="SUPFAM" id="SSF82689">
    <property type="entry name" value="Mechanosensitive channel protein MscS (YggB), C-terminal domain"/>
    <property type="match status" value="1"/>
</dbReference>
<keyword evidence="7" id="KW-0813">Transport</keyword>
<evidence type="ECO:0000259" key="8">
    <source>
        <dbReference type="Pfam" id="PF00924"/>
    </source>
</evidence>
<comment type="similarity">
    <text evidence="2 7">Belongs to the MscS (TC 1.A.23) family.</text>
</comment>
<dbReference type="Pfam" id="PF21082">
    <property type="entry name" value="MS_channel_3rd"/>
    <property type="match status" value="1"/>
</dbReference>
<evidence type="ECO:0000256" key="7">
    <source>
        <dbReference type="RuleBase" id="RU369025"/>
    </source>
</evidence>
<feature type="transmembrane region" description="Helical" evidence="7">
    <location>
        <begin position="62"/>
        <end position="81"/>
    </location>
</feature>
<dbReference type="PANTHER" id="PTHR30221:SF1">
    <property type="entry name" value="SMALL-CONDUCTANCE MECHANOSENSITIVE CHANNEL"/>
    <property type="match status" value="1"/>
</dbReference>
<dbReference type="InterPro" id="IPR049142">
    <property type="entry name" value="MS_channel_1st"/>
</dbReference>
<comment type="subcellular location">
    <subcellularLocation>
        <location evidence="7">Cell inner membrane</location>
        <topology evidence="7">Multi-pass membrane protein</topology>
    </subcellularLocation>
    <subcellularLocation>
        <location evidence="1">Cell membrane</location>
        <topology evidence="1">Multi-pass membrane protein</topology>
    </subcellularLocation>
</comment>
<accession>A0A1D2QU87</accession>
<evidence type="ECO:0000259" key="9">
    <source>
        <dbReference type="Pfam" id="PF21082"/>
    </source>
</evidence>
<evidence type="ECO:0000256" key="5">
    <source>
        <dbReference type="ARBA" id="ARBA00022989"/>
    </source>
</evidence>
<keyword evidence="7" id="KW-0406">Ion transport</keyword>
<dbReference type="InterPro" id="IPR010920">
    <property type="entry name" value="LSM_dom_sf"/>
</dbReference>
<evidence type="ECO:0000313" key="12">
    <source>
        <dbReference type="Proteomes" id="UP000242502"/>
    </source>
</evidence>
<evidence type="ECO:0000259" key="10">
    <source>
        <dbReference type="Pfam" id="PF21088"/>
    </source>
</evidence>
<dbReference type="Gene3D" id="3.30.70.100">
    <property type="match status" value="1"/>
</dbReference>
<evidence type="ECO:0000256" key="2">
    <source>
        <dbReference type="ARBA" id="ARBA00008017"/>
    </source>
</evidence>
<dbReference type="InterPro" id="IPR008910">
    <property type="entry name" value="MSC_TM_helix"/>
</dbReference>
<dbReference type="InterPro" id="IPR011066">
    <property type="entry name" value="MscS_channel_C_sf"/>
</dbReference>
<feature type="transmembrane region" description="Helical" evidence="7">
    <location>
        <begin position="87"/>
        <end position="117"/>
    </location>
</feature>
<comment type="subunit">
    <text evidence="7">Homoheptamer.</text>
</comment>
<evidence type="ECO:0000313" key="11">
    <source>
        <dbReference type="EMBL" id="ODS25100.1"/>
    </source>
</evidence>
<keyword evidence="4 7" id="KW-0812">Transmembrane</keyword>
<comment type="caution">
    <text evidence="11">The sequence shown here is derived from an EMBL/GenBank/DDBJ whole genome shotgun (WGS) entry which is preliminary data.</text>
</comment>
<feature type="domain" description="Mechanosensitive ion channel MscS C-terminal" evidence="9">
    <location>
        <begin position="176"/>
        <end position="258"/>
    </location>
</feature>
<dbReference type="GO" id="GO:0005886">
    <property type="term" value="C:plasma membrane"/>
    <property type="evidence" value="ECO:0007669"/>
    <property type="project" value="UniProtKB-SubCell"/>
</dbReference>
<dbReference type="GO" id="GO:0008381">
    <property type="term" value="F:mechanosensitive monoatomic ion channel activity"/>
    <property type="evidence" value="ECO:0007669"/>
    <property type="project" value="InterPro"/>
</dbReference>
<keyword evidence="3" id="KW-1003">Cell membrane</keyword>
<name>A0A1D2QU87_9GAMM</name>
<dbReference type="InterPro" id="IPR049278">
    <property type="entry name" value="MS_channel_C"/>
</dbReference>
<dbReference type="Proteomes" id="UP000242502">
    <property type="component" value="Unassembled WGS sequence"/>
</dbReference>
<keyword evidence="6 7" id="KW-0472">Membrane</keyword>
<dbReference type="InterPro" id="IPR006685">
    <property type="entry name" value="MscS_channel_2nd"/>
</dbReference>
<feature type="domain" description="Mechanosensitive ion channel transmembrane helices 2/3" evidence="10">
    <location>
        <begin position="61"/>
        <end position="102"/>
    </location>
</feature>
<evidence type="ECO:0000256" key="3">
    <source>
        <dbReference type="ARBA" id="ARBA00022475"/>
    </source>
</evidence>
<dbReference type="PANTHER" id="PTHR30221">
    <property type="entry name" value="SMALL-CONDUCTANCE MECHANOSENSITIVE CHANNEL"/>
    <property type="match status" value="1"/>
</dbReference>
<reference evidence="11 12" key="1">
    <citation type="journal article" date="2016" name="Appl. Environ. Microbiol.">
        <title>Lack of Overt Genome Reduction in the Bryostatin-Producing Bryozoan Symbiont "Candidatus Endobugula sertula".</title>
        <authorList>
            <person name="Miller I.J."/>
            <person name="Vanee N."/>
            <person name="Fong S.S."/>
            <person name="Lim-Fong G.E."/>
            <person name="Kwan J.C."/>
        </authorList>
    </citation>
    <scope>NUCLEOTIDE SEQUENCE [LARGE SCALE GENOMIC DNA]</scope>
    <source>
        <strain evidence="11">AB1-4</strain>
    </source>
</reference>
<organism evidence="11 12">
    <name type="scientific">Candidatus Endobugula sertula</name>
    <name type="common">Bugula neritina bacterial symbiont</name>
    <dbReference type="NCBI Taxonomy" id="62101"/>
    <lineage>
        <taxon>Bacteria</taxon>
        <taxon>Pseudomonadati</taxon>
        <taxon>Pseudomonadota</taxon>
        <taxon>Gammaproteobacteria</taxon>
        <taxon>Cellvibrionales</taxon>
        <taxon>Cellvibrionaceae</taxon>
        <taxon>Candidatus Endobugula</taxon>
    </lineage>
</organism>
<sequence length="270" mass="29002">MTFSAVMALVGQYSVTYTIKILIALAIFIIGKWLAKKISTLIRQRLGNNGLDPTLTQFVQNILYYLLLAVVIIAALGQLGIQTASFVAIVGAAGLAIGLALQGSLANFAAGVLIILFRPIKVGDFVEVSGVSGSVSDISIFATTLLTGDNKTVIIANADVTGGNIINFSTQPTRRIDLVVGVAYDSNIQQVKDELKALADADERVLKDKVVTIGVVELADSSVNLVFRPWVNSADYWSVYFDLNENIKNRFDELGIGIPYPTMDVNVSKS</sequence>
<proteinExistence type="inferred from homology"/>
<protein>
    <recommendedName>
        <fullName evidence="7">Small-conductance mechanosensitive channel</fullName>
    </recommendedName>
</protein>
<comment type="caution">
    <text evidence="7">Lacks conserved residue(s) required for the propagation of feature annotation.</text>
</comment>
<keyword evidence="7" id="KW-0997">Cell inner membrane</keyword>
<feature type="domain" description="Mechanosensitive ion channel MscS" evidence="8">
    <location>
        <begin position="104"/>
        <end position="169"/>
    </location>
</feature>
<comment type="function">
    <text evidence="7">Mechanosensitive channel that participates in the regulation of osmotic pressure changes within the cell, opening in response to stretch forces in the membrane lipid bilayer, without the need for other proteins. Contributes to normal resistance to hypoosmotic shock. Forms an ion channel of 1.0 nanosiemens conductance with a slight preference for anions.</text>
</comment>
<gene>
    <name evidence="11" type="ORF">AB835_00060</name>
</gene>
<dbReference type="Pfam" id="PF00924">
    <property type="entry name" value="MS_channel_2nd"/>
    <property type="match status" value="1"/>
</dbReference>
<evidence type="ECO:0000256" key="4">
    <source>
        <dbReference type="ARBA" id="ARBA00022692"/>
    </source>
</evidence>
<keyword evidence="7" id="KW-0407">Ion channel</keyword>
<dbReference type="EMBL" id="MDLC01000001">
    <property type="protein sequence ID" value="ODS25100.1"/>
    <property type="molecule type" value="Genomic_DNA"/>
</dbReference>
<keyword evidence="5 7" id="KW-1133">Transmembrane helix</keyword>
<dbReference type="AlphaFoldDB" id="A0A1D2QU87"/>
<evidence type="ECO:0000256" key="6">
    <source>
        <dbReference type="ARBA" id="ARBA00023136"/>
    </source>
</evidence>
<dbReference type="Gene3D" id="1.10.287.1260">
    <property type="match status" value="1"/>
</dbReference>
<feature type="transmembrane region" description="Helical" evidence="7">
    <location>
        <begin position="15"/>
        <end position="35"/>
    </location>
</feature>